<feature type="domain" description="T-SNARE coiled-coil homology" evidence="13">
    <location>
        <begin position="136"/>
        <end position="198"/>
    </location>
</feature>
<evidence type="ECO:0000313" key="15">
    <source>
        <dbReference type="RefSeq" id="XP_008775698.2"/>
    </source>
</evidence>
<keyword evidence="14" id="KW-1185">Reference proteome</keyword>
<accession>A0A8B7BG41</accession>
<proteinExistence type="inferred from homology"/>
<keyword evidence="2" id="KW-0813">Transport</keyword>
<evidence type="ECO:0000256" key="9">
    <source>
        <dbReference type="ARBA" id="ARBA00037801"/>
    </source>
</evidence>
<name>A0A8B7BG41_PHODC</name>
<dbReference type="OrthoDB" id="428895at2759"/>
<feature type="transmembrane region" description="Helical" evidence="12">
    <location>
        <begin position="208"/>
        <end position="229"/>
    </location>
</feature>
<dbReference type="PROSITE" id="PS50192">
    <property type="entry name" value="T_SNARE"/>
    <property type="match status" value="1"/>
</dbReference>
<dbReference type="InterPro" id="IPR045242">
    <property type="entry name" value="Syntaxin"/>
</dbReference>
<comment type="similarity">
    <text evidence="1">Belongs to the syntaxin family.</text>
</comment>
<keyword evidence="5 12" id="KW-1133">Transmembrane helix</keyword>
<organism evidence="14 15">
    <name type="scientific">Phoenix dactylifera</name>
    <name type="common">Date palm</name>
    <dbReference type="NCBI Taxonomy" id="42345"/>
    <lineage>
        <taxon>Eukaryota</taxon>
        <taxon>Viridiplantae</taxon>
        <taxon>Streptophyta</taxon>
        <taxon>Embryophyta</taxon>
        <taxon>Tracheophyta</taxon>
        <taxon>Spermatophyta</taxon>
        <taxon>Magnoliopsida</taxon>
        <taxon>Liliopsida</taxon>
        <taxon>Arecaceae</taxon>
        <taxon>Coryphoideae</taxon>
        <taxon>Phoeniceae</taxon>
        <taxon>Phoenix</taxon>
    </lineage>
</organism>
<dbReference type="GO" id="GO:0010008">
    <property type="term" value="C:endosome membrane"/>
    <property type="evidence" value="ECO:0007669"/>
    <property type="project" value="UniProtKB-ARBA"/>
</dbReference>
<keyword evidence="4" id="KW-0653">Protein transport</keyword>
<dbReference type="GO" id="GO:0005484">
    <property type="term" value="F:SNAP receptor activity"/>
    <property type="evidence" value="ECO:0007669"/>
    <property type="project" value="TreeGrafter"/>
</dbReference>
<dbReference type="GO" id="GO:0006906">
    <property type="term" value="P:vesicle fusion"/>
    <property type="evidence" value="ECO:0007669"/>
    <property type="project" value="TreeGrafter"/>
</dbReference>
<dbReference type="GO" id="GO:0006886">
    <property type="term" value="P:intracellular protein transport"/>
    <property type="evidence" value="ECO:0007669"/>
    <property type="project" value="TreeGrafter"/>
</dbReference>
<protein>
    <submittedName>
        <fullName evidence="15">Syntaxin-52-like isoform X1</fullName>
    </submittedName>
</protein>
<dbReference type="InterPro" id="IPR000727">
    <property type="entry name" value="T_SNARE_dom"/>
</dbReference>
<dbReference type="GO" id="GO:0005794">
    <property type="term" value="C:Golgi apparatus"/>
    <property type="evidence" value="ECO:0007669"/>
    <property type="project" value="UniProtKB-SubCell"/>
</dbReference>
<dbReference type="SMART" id="SM00397">
    <property type="entry name" value="t_SNARE"/>
    <property type="match status" value="1"/>
</dbReference>
<keyword evidence="7" id="KW-0175">Coiled coil</keyword>
<gene>
    <name evidence="15" type="primary">LOC103696001</name>
</gene>
<keyword evidence="3 12" id="KW-0812">Transmembrane</keyword>
<evidence type="ECO:0000256" key="5">
    <source>
        <dbReference type="ARBA" id="ARBA00022989"/>
    </source>
</evidence>
<evidence type="ECO:0000256" key="12">
    <source>
        <dbReference type="SAM" id="Phobius"/>
    </source>
</evidence>
<dbReference type="KEGG" id="pda:103696001"/>
<evidence type="ECO:0000256" key="7">
    <source>
        <dbReference type="ARBA" id="ARBA00023054"/>
    </source>
</evidence>
<dbReference type="Pfam" id="PF05739">
    <property type="entry name" value="SNARE"/>
    <property type="match status" value="1"/>
</dbReference>
<dbReference type="RefSeq" id="XP_008775698.2">
    <property type="nucleotide sequence ID" value="XM_008777476.3"/>
</dbReference>
<sequence length="232" mass="25969">MASSSDSWLWELNEASRLANDISAMISERGSLPPSGPDIQRHTSSIRRKITILGTRLDSLESLLSKLPSKQPISDKELHKCQDMLSNLRSKAKQMASTLNMSSFANREDLLGQSKSTDEVNRTVGLDNYGIVGLQRQIMKEQDEGLEKLEETVLSTKHIALTVNEELDLHTRLIDNLDHHVDLTGSRLQRVQRRLAILNKRTKGGCSCMCLLLLVVAIVILVVIAWALIKYL</sequence>
<evidence type="ECO:0000256" key="1">
    <source>
        <dbReference type="ARBA" id="ARBA00009063"/>
    </source>
</evidence>
<dbReference type="Proteomes" id="UP000228380">
    <property type="component" value="Unplaced"/>
</dbReference>
<dbReference type="PANTHER" id="PTHR19957:SF285">
    <property type="entry name" value="SYNTAXIN-51-RELATED"/>
    <property type="match status" value="1"/>
</dbReference>
<dbReference type="SUPFAM" id="SSF58038">
    <property type="entry name" value="SNARE fusion complex"/>
    <property type="match status" value="1"/>
</dbReference>
<dbReference type="AlphaFoldDB" id="A0A8B7BG41"/>
<reference evidence="15" key="1">
    <citation type="submission" date="2025-08" db="UniProtKB">
        <authorList>
            <consortium name="RefSeq"/>
        </authorList>
    </citation>
    <scope>IDENTIFICATION</scope>
    <source>
        <tissue evidence="15">Young leaves</tissue>
    </source>
</reference>
<dbReference type="FunFam" id="1.20.5.110:FF:000030">
    <property type="entry name" value="syntaxin-51 isoform X2"/>
    <property type="match status" value="1"/>
</dbReference>
<evidence type="ECO:0000256" key="8">
    <source>
        <dbReference type="ARBA" id="ARBA00023136"/>
    </source>
</evidence>
<evidence type="ECO:0000256" key="4">
    <source>
        <dbReference type="ARBA" id="ARBA00022927"/>
    </source>
</evidence>
<evidence type="ECO:0000256" key="11">
    <source>
        <dbReference type="ARBA" id="ARBA00060376"/>
    </source>
</evidence>
<dbReference type="PANTHER" id="PTHR19957">
    <property type="entry name" value="SYNTAXIN"/>
    <property type="match status" value="1"/>
</dbReference>
<evidence type="ECO:0000256" key="6">
    <source>
        <dbReference type="ARBA" id="ARBA00023034"/>
    </source>
</evidence>
<dbReference type="GeneID" id="103696001"/>
<comment type="function">
    <text evidence="10">Vesicle trafficking protein that functions in the secretory pathway.</text>
</comment>
<evidence type="ECO:0000313" key="14">
    <source>
        <dbReference type="Proteomes" id="UP000228380"/>
    </source>
</evidence>
<dbReference type="CDD" id="cd15841">
    <property type="entry name" value="SNARE_Qc"/>
    <property type="match status" value="1"/>
</dbReference>
<evidence type="ECO:0000256" key="3">
    <source>
        <dbReference type="ARBA" id="ARBA00022692"/>
    </source>
</evidence>
<evidence type="ECO:0000256" key="2">
    <source>
        <dbReference type="ARBA" id="ARBA00022448"/>
    </source>
</evidence>
<keyword evidence="8 12" id="KW-0472">Membrane</keyword>
<dbReference type="GO" id="GO:0031201">
    <property type="term" value="C:SNARE complex"/>
    <property type="evidence" value="ECO:0007669"/>
    <property type="project" value="TreeGrafter"/>
</dbReference>
<dbReference type="GO" id="GO:0000149">
    <property type="term" value="F:SNARE binding"/>
    <property type="evidence" value="ECO:0007669"/>
    <property type="project" value="TreeGrafter"/>
</dbReference>
<comment type="subcellular location">
    <subcellularLocation>
        <location evidence="9">Golgi apparatus</location>
        <location evidence="9">trans-Golgi network membrane</location>
        <topology evidence="9">Single-pass type IV membrane protein</topology>
    </subcellularLocation>
    <subcellularLocation>
        <location evidence="11">Prevacuolar compartment membrane</location>
        <topology evidence="11">Single-pass type IV membrane protein</topology>
    </subcellularLocation>
</comment>
<keyword evidence="6" id="KW-0333">Golgi apparatus</keyword>
<evidence type="ECO:0000259" key="13">
    <source>
        <dbReference type="PROSITE" id="PS50192"/>
    </source>
</evidence>
<dbReference type="GO" id="GO:0048278">
    <property type="term" value="P:vesicle docking"/>
    <property type="evidence" value="ECO:0007669"/>
    <property type="project" value="TreeGrafter"/>
</dbReference>
<dbReference type="Gene3D" id="1.20.5.110">
    <property type="match status" value="1"/>
</dbReference>
<evidence type="ECO:0000256" key="10">
    <source>
        <dbReference type="ARBA" id="ARBA00054128"/>
    </source>
</evidence>